<sequence length="143" mass="16404">MRGCLKKERNYGNDEDKKKGILNRVGIILSACSCINTLCPVSPCLQLPEQTVWNKEEAQPESELLPLEIDVCDRNPHRMTHPISLFPLIIEGNWVVISGTGITGAQSSELKSWMCTPHGTVEEKREKRKKRKNKDKWFLYPKR</sequence>
<accession>A0A3L8SY67</accession>
<feature type="region of interest" description="Disordered" evidence="1">
    <location>
        <begin position="121"/>
        <end position="143"/>
    </location>
</feature>
<name>A0A3L8SY67_CHLGU</name>
<dbReference type="AlphaFoldDB" id="A0A3L8SY67"/>
<evidence type="ECO:0000256" key="1">
    <source>
        <dbReference type="SAM" id="MobiDB-lite"/>
    </source>
</evidence>
<organism evidence="2 3">
    <name type="scientific">Chloebia gouldiae</name>
    <name type="common">Gouldian finch</name>
    <name type="synonym">Erythrura gouldiae</name>
    <dbReference type="NCBI Taxonomy" id="44316"/>
    <lineage>
        <taxon>Eukaryota</taxon>
        <taxon>Metazoa</taxon>
        <taxon>Chordata</taxon>
        <taxon>Craniata</taxon>
        <taxon>Vertebrata</taxon>
        <taxon>Euteleostomi</taxon>
        <taxon>Archelosauria</taxon>
        <taxon>Archosauria</taxon>
        <taxon>Dinosauria</taxon>
        <taxon>Saurischia</taxon>
        <taxon>Theropoda</taxon>
        <taxon>Coelurosauria</taxon>
        <taxon>Aves</taxon>
        <taxon>Neognathae</taxon>
        <taxon>Neoaves</taxon>
        <taxon>Telluraves</taxon>
        <taxon>Australaves</taxon>
        <taxon>Passeriformes</taxon>
        <taxon>Passeroidea</taxon>
        <taxon>Passeridae</taxon>
        <taxon>Chloebia</taxon>
    </lineage>
</organism>
<comment type="caution">
    <text evidence="2">The sequence shown here is derived from an EMBL/GenBank/DDBJ whole genome shotgun (WGS) entry which is preliminary data.</text>
</comment>
<evidence type="ECO:0000313" key="2">
    <source>
        <dbReference type="EMBL" id="RLW10371.1"/>
    </source>
</evidence>
<protein>
    <submittedName>
        <fullName evidence="2">Uncharacterized protein</fullName>
    </submittedName>
</protein>
<reference evidence="2 3" key="1">
    <citation type="journal article" date="2018" name="Proc. R. Soc. B">
        <title>A non-coding region near Follistatin controls head colour polymorphism in the Gouldian finch.</title>
        <authorList>
            <person name="Toomey M.B."/>
            <person name="Marques C.I."/>
            <person name="Andrade P."/>
            <person name="Araujo P.M."/>
            <person name="Sabatino S."/>
            <person name="Gazda M.A."/>
            <person name="Afonso S."/>
            <person name="Lopes R.J."/>
            <person name="Corbo J.C."/>
            <person name="Carneiro M."/>
        </authorList>
    </citation>
    <scope>NUCLEOTIDE SEQUENCE [LARGE SCALE GENOMIC DNA]</scope>
    <source>
        <strain evidence="2">Red01</strain>
        <tissue evidence="2">Muscle</tissue>
    </source>
</reference>
<keyword evidence="3" id="KW-1185">Reference proteome</keyword>
<gene>
    <name evidence="2" type="ORF">DV515_00001885</name>
</gene>
<proteinExistence type="predicted"/>
<evidence type="ECO:0000313" key="3">
    <source>
        <dbReference type="Proteomes" id="UP000276834"/>
    </source>
</evidence>
<dbReference type="Proteomes" id="UP000276834">
    <property type="component" value="Unassembled WGS sequence"/>
</dbReference>
<dbReference type="EMBL" id="QUSF01000004">
    <property type="protein sequence ID" value="RLW10371.1"/>
    <property type="molecule type" value="Genomic_DNA"/>
</dbReference>